<dbReference type="EMBL" id="CP019581">
    <property type="protein sequence ID" value="AZK91666.1"/>
    <property type="molecule type" value="Genomic_DNA"/>
</dbReference>
<protein>
    <submittedName>
        <fullName evidence="1">YcaO-like family protein</fullName>
    </submittedName>
</protein>
<gene>
    <name evidence="1" type="ORF">LH5_01426</name>
</gene>
<sequence length="331" mass="38016">MLNFYISASQTYNLFKEDYIYSRATFNSILVDNMLSPNGGNAISRKSNFSLAKAVSEACERHALVIPTTNPPKKYVSYDVITNKIKYVSGYKIGYNYQADSTGTATHLNMFSAIEHSIGELIEKNALLRMWYKNDIKNISTMGWQPNNRKTIFLLNSFFFPYYVVLAAYKDENQYWHCGLGSSLKSVDIAKQKAFEEMNLMWFQNNIDRVNVSSSKKYDKTLYWKWNSEQIQHMDMLSSISHVRGNKCLSGHDPRDIHELGLLLSCTFKHMYVVLITDGLFNKPLLTARCFSDELISCVVPKFQLLKLISNNSINFISLKDVKNKVDCPIV</sequence>
<dbReference type="AlphaFoldDB" id="A0A1B2IS67"/>
<reference evidence="1 2" key="1">
    <citation type="submission" date="2017-02" db="EMBL/GenBank/DDBJ databases">
        <title>Complete genome sequence of Lactobacillus helveticus.</title>
        <authorList>
            <person name="Kim J.F."/>
            <person name="Chung Y."/>
            <person name="Kwak M."/>
        </authorList>
    </citation>
    <scope>NUCLEOTIDE SEQUENCE [LARGE SCALE GENOMIC DNA]</scope>
    <source>
        <strain evidence="1 2">LH5</strain>
    </source>
</reference>
<evidence type="ECO:0000313" key="1">
    <source>
        <dbReference type="EMBL" id="AZK91666.1"/>
    </source>
</evidence>
<dbReference type="RefSeq" id="WP_014919595.1">
    <property type="nucleotide sequence ID" value="NZ_BLYT01000216.1"/>
</dbReference>
<dbReference type="Proteomes" id="UP000267945">
    <property type="component" value="Chromosome"/>
</dbReference>
<name>A0A1B2IS67_LACHE</name>
<dbReference type="GeneID" id="99757572"/>
<organism evidence="1 2">
    <name type="scientific">Lactobacillus helveticus</name>
    <name type="common">Lactobacillus suntoryeus</name>
    <dbReference type="NCBI Taxonomy" id="1587"/>
    <lineage>
        <taxon>Bacteria</taxon>
        <taxon>Bacillati</taxon>
        <taxon>Bacillota</taxon>
        <taxon>Bacilli</taxon>
        <taxon>Lactobacillales</taxon>
        <taxon>Lactobacillaceae</taxon>
        <taxon>Lactobacillus</taxon>
    </lineage>
</organism>
<dbReference type="OrthoDB" id="2339971at2"/>
<proteinExistence type="predicted"/>
<evidence type="ECO:0000313" key="2">
    <source>
        <dbReference type="Proteomes" id="UP000267945"/>
    </source>
</evidence>
<accession>A0A1B2IS67</accession>